<dbReference type="AlphaFoldDB" id="A0A0V1L3N6"/>
<protein>
    <submittedName>
        <fullName evidence="2">Uncharacterized protein</fullName>
    </submittedName>
</protein>
<feature type="signal peptide" evidence="1">
    <location>
        <begin position="1"/>
        <end position="16"/>
    </location>
</feature>
<evidence type="ECO:0000313" key="3">
    <source>
        <dbReference type="Proteomes" id="UP000054721"/>
    </source>
</evidence>
<feature type="chain" id="PRO_5006881469" evidence="1">
    <location>
        <begin position="17"/>
        <end position="233"/>
    </location>
</feature>
<proteinExistence type="predicted"/>
<name>A0A0V1L3N6_9BILA</name>
<evidence type="ECO:0000256" key="1">
    <source>
        <dbReference type="SAM" id="SignalP"/>
    </source>
</evidence>
<evidence type="ECO:0000313" key="2">
    <source>
        <dbReference type="EMBL" id="KRZ54159.1"/>
    </source>
</evidence>
<keyword evidence="3" id="KW-1185">Reference proteome</keyword>
<keyword evidence="1" id="KW-0732">Signal</keyword>
<comment type="caution">
    <text evidence="2">The sequence shown here is derived from an EMBL/GenBank/DDBJ whole genome shotgun (WGS) entry which is preliminary data.</text>
</comment>
<dbReference type="Proteomes" id="UP000054721">
    <property type="component" value="Unassembled WGS sequence"/>
</dbReference>
<sequence>MLQFTLILIITYASDLIVYEKNLCLMGRLTVSFDFYFASCLGFSSNNIKGISGNVLNVKTQQRKNVRSTTVTSTDKHNQHYQLHHYCHSSSKLSNSFKSVLCKSVDLQLEHSKGSSSSSSSSSSCSSRRSRIGFVHCYSIELNSSSLRELTCQFLMRFVEKLLKHETDSGLKNQSKNERGQAGGVSTWEFVSPAASVEKRYFSCLSSNAIDLLLLDSVTHPMYNNQFLLLKIF</sequence>
<dbReference type="EMBL" id="JYDW01000144">
    <property type="protein sequence ID" value="KRZ54159.1"/>
    <property type="molecule type" value="Genomic_DNA"/>
</dbReference>
<accession>A0A0V1L3N6</accession>
<reference evidence="2 3" key="1">
    <citation type="submission" date="2015-05" db="EMBL/GenBank/DDBJ databases">
        <title>Evolution of Trichinella species and genotypes.</title>
        <authorList>
            <person name="Korhonen P.K."/>
            <person name="Edoardo P."/>
            <person name="Giuseppe L.R."/>
            <person name="Gasser R.B."/>
        </authorList>
    </citation>
    <scope>NUCLEOTIDE SEQUENCE [LARGE SCALE GENOMIC DNA]</scope>
    <source>
        <strain evidence="2">ISS10</strain>
    </source>
</reference>
<organism evidence="2 3">
    <name type="scientific">Trichinella nativa</name>
    <dbReference type="NCBI Taxonomy" id="6335"/>
    <lineage>
        <taxon>Eukaryota</taxon>
        <taxon>Metazoa</taxon>
        <taxon>Ecdysozoa</taxon>
        <taxon>Nematoda</taxon>
        <taxon>Enoplea</taxon>
        <taxon>Dorylaimia</taxon>
        <taxon>Trichinellida</taxon>
        <taxon>Trichinellidae</taxon>
        <taxon>Trichinella</taxon>
    </lineage>
</organism>
<dbReference type="OrthoDB" id="10585549at2759"/>
<gene>
    <name evidence="2" type="ORF">T02_12137</name>
</gene>